<dbReference type="EnsemblMetazoa" id="OVOC3042.1">
    <property type="protein sequence ID" value="OVOC3042.1"/>
    <property type="gene ID" value="WBGene00239851"/>
</dbReference>
<evidence type="ECO:0000313" key="1">
    <source>
        <dbReference type="EnsemblMetazoa" id="OVOC3042.1"/>
    </source>
</evidence>
<reference evidence="1" key="2">
    <citation type="submission" date="2022-06" db="UniProtKB">
        <authorList>
            <consortium name="EnsemblMetazoa"/>
        </authorList>
    </citation>
    <scope>IDENTIFICATION</scope>
</reference>
<name>A0A8R1XUL6_ONCVO</name>
<evidence type="ECO:0000313" key="2">
    <source>
        <dbReference type="Proteomes" id="UP000024404"/>
    </source>
</evidence>
<dbReference type="EMBL" id="CMVM020000076">
    <property type="status" value="NOT_ANNOTATED_CDS"/>
    <property type="molecule type" value="Genomic_DNA"/>
</dbReference>
<reference evidence="2" key="1">
    <citation type="submission" date="2013-10" db="EMBL/GenBank/DDBJ databases">
        <title>Genome sequencing of Onchocerca volvulus.</title>
        <authorList>
            <person name="Cotton J."/>
            <person name="Tsai J."/>
            <person name="Stanley E."/>
            <person name="Tracey A."/>
            <person name="Holroyd N."/>
            <person name="Lustigman S."/>
            <person name="Berriman M."/>
        </authorList>
    </citation>
    <scope>NUCLEOTIDE SEQUENCE</scope>
</reference>
<protein>
    <submittedName>
        <fullName evidence="1">Uncharacterized protein</fullName>
    </submittedName>
</protein>
<keyword evidence="2" id="KW-1185">Reference proteome</keyword>
<proteinExistence type="predicted"/>
<dbReference type="Proteomes" id="UP000024404">
    <property type="component" value="Unassembled WGS sequence"/>
</dbReference>
<organism evidence="1 2">
    <name type="scientific">Onchocerca volvulus</name>
    <dbReference type="NCBI Taxonomy" id="6282"/>
    <lineage>
        <taxon>Eukaryota</taxon>
        <taxon>Metazoa</taxon>
        <taxon>Ecdysozoa</taxon>
        <taxon>Nematoda</taxon>
        <taxon>Chromadorea</taxon>
        <taxon>Rhabditida</taxon>
        <taxon>Spirurina</taxon>
        <taxon>Spiruromorpha</taxon>
        <taxon>Filarioidea</taxon>
        <taxon>Onchocercidae</taxon>
        <taxon>Onchocerca</taxon>
    </lineage>
</organism>
<accession>A0A8R1XUL6</accession>
<sequence>MLASNTVMITDYLILAFGVQSAEVEDQSRETTGSVCSAVEMIAP</sequence>
<dbReference type="AlphaFoldDB" id="A0A8R1XUL6"/>